<dbReference type="GO" id="GO:0016787">
    <property type="term" value="F:hydrolase activity"/>
    <property type="evidence" value="ECO:0007669"/>
    <property type="project" value="UniProtKB-KW"/>
</dbReference>
<dbReference type="InterPro" id="IPR051400">
    <property type="entry name" value="HAD-like_hydrolase"/>
</dbReference>
<dbReference type="AlphaFoldDB" id="A0A502L079"/>
<dbReference type="InterPro" id="IPR036412">
    <property type="entry name" value="HAD-like_sf"/>
</dbReference>
<dbReference type="SFLD" id="SFLDS00003">
    <property type="entry name" value="Haloacid_Dehalogenase"/>
    <property type="match status" value="1"/>
</dbReference>
<dbReference type="RefSeq" id="WP_140603070.1">
    <property type="nucleotide sequence ID" value="NZ_SAWY01000019.1"/>
</dbReference>
<reference evidence="4 5" key="1">
    <citation type="submission" date="2019-01" db="EMBL/GenBank/DDBJ databases">
        <title>Litorilituus lipolytica sp. nov., isolated from intertidal sand of the Yellow Sea in China.</title>
        <authorList>
            <person name="Liu A."/>
        </authorList>
    </citation>
    <scope>NUCLEOTIDE SEQUENCE [LARGE SCALE GENOMIC DNA]</scope>
    <source>
        <strain evidence="4 5">RZ04</strain>
    </source>
</reference>
<dbReference type="Pfam" id="PF00702">
    <property type="entry name" value="Hydrolase"/>
    <property type="match status" value="1"/>
</dbReference>
<sequence length="247" mass="27776">MKFHRRLKPFKAISFDLDDTLYSNGPIMAAIDIKMVQYFAQLMPKQAQVFDVKFWWPFRQQAIQQHGDLAHDVVAVRFECYRLGLLSLNYSEVVACTEAQAALDYFISLRSDFTVPEVSHHLLAKLSEQLPIVAITNGNVDANAIGIAPYFSAIYHAGFQVNHTSTLAQGSLFKQKPRHDMFHVACEQLHIKPEELLHVGDCGNADIFGAINAGCQTAWLPKYGVGKAIKVLPHIELNEVNELLRLL</sequence>
<dbReference type="Gene3D" id="1.20.120.1600">
    <property type="match status" value="1"/>
</dbReference>
<dbReference type="GO" id="GO:0009231">
    <property type="term" value="P:riboflavin biosynthetic process"/>
    <property type="evidence" value="ECO:0007669"/>
    <property type="project" value="TreeGrafter"/>
</dbReference>
<accession>A0A502L079</accession>
<protein>
    <submittedName>
        <fullName evidence="4">HAD family hydrolase</fullName>
    </submittedName>
</protein>
<dbReference type="PANTHER" id="PTHR46470">
    <property type="entry name" value="N-ACYLNEURAMINATE-9-PHOSPHATASE"/>
    <property type="match status" value="1"/>
</dbReference>
<dbReference type="NCBIfam" id="TIGR01549">
    <property type="entry name" value="HAD-SF-IA-v1"/>
    <property type="match status" value="1"/>
</dbReference>
<dbReference type="Gene3D" id="3.40.50.1000">
    <property type="entry name" value="HAD superfamily/HAD-like"/>
    <property type="match status" value="1"/>
</dbReference>
<organism evidence="4 5">
    <name type="scientific">Litorilituus lipolyticus</name>
    <dbReference type="NCBI Taxonomy" id="2491017"/>
    <lineage>
        <taxon>Bacteria</taxon>
        <taxon>Pseudomonadati</taxon>
        <taxon>Pseudomonadota</taxon>
        <taxon>Gammaproteobacteria</taxon>
        <taxon>Alteromonadales</taxon>
        <taxon>Colwelliaceae</taxon>
        <taxon>Litorilituus</taxon>
    </lineage>
</organism>
<keyword evidence="3" id="KW-0460">Magnesium</keyword>
<evidence type="ECO:0000256" key="3">
    <source>
        <dbReference type="ARBA" id="ARBA00022842"/>
    </source>
</evidence>
<dbReference type="InterPro" id="IPR023214">
    <property type="entry name" value="HAD_sf"/>
</dbReference>
<name>A0A502L079_9GAMM</name>
<dbReference type="EMBL" id="SAWY01000019">
    <property type="protein sequence ID" value="TPH15671.1"/>
    <property type="molecule type" value="Genomic_DNA"/>
</dbReference>
<gene>
    <name evidence="4" type="ORF">EPA86_08845</name>
</gene>
<evidence type="ECO:0000256" key="1">
    <source>
        <dbReference type="ARBA" id="ARBA00001946"/>
    </source>
</evidence>
<evidence type="ECO:0000256" key="2">
    <source>
        <dbReference type="ARBA" id="ARBA00022801"/>
    </source>
</evidence>
<evidence type="ECO:0000313" key="4">
    <source>
        <dbReference type="EMBL" id="TPH15671.1"/>
    </source>
</evidence>
<dbReference type="PANTHER" id="PTHR46470:SF4">
    <property type="entry name" value="5-AMINO-6-(5-PHOSPHO-D-RIBITYLAMINO)URACIL PHOSPHATASE YIGB"/>
    <property type="match status" value="1"/>
</dbReference>
<dbReference type="InterPro" id="IPR006439">
    <property type="entry name" value="HAD-SF_hydro_IA"/>
</dbReference>
<proteinExistence type="predicted"/>
<dbReference type="SUPFAM" id="SSF56784">
    <property type="entry name" value="HAD-like"/>
    <property type="match status" value="1"/>
</dbReference>
<dbReference type="Proteomes" id="UP000315303">
    <property type="component" value="Unassembled WGS sequence"/>
</dbReference>
<comment type="cofactor">
    <cofactor evidence="1">
        <name>Mg(2+)</name>
        <dbReference type="ChEBI" id="CHEBI:18420"/>
    </cofactor>
</comment>
<dbReference type="SFLD" id="SFLDG01129">
    <property type="entry name" value="C1.5:_HAD__Beta-PGM__Phosphata"/>
    <property type="match status" value="1"/>
</dbReference>
<keyword evidence="2 4" id="KW-0378">Hydrolase</keyword>
<evidence type="ECO:0000313" key="5">
    <source>
        <dbReference type="Proteomes" id="UP000315303"/>
    </source>
</evidence>
<keyword evidence="5" id="KW-1185">Reference proteome</keyword>
<dbReference type="OrthoDB" id="367448at2"/>
<comment type="caution">
    <text evidence="4">The sequence shown here is derived from an EMBL/GenBank/DDBJ whole genome shotgun (WGS) entry which is preliminary data.</text>
</comment>